<gene>
    <name evidence="2" type="ORF">BV898_14176</name>
</gene>
<dbReference type="EMBL" id="MTYJ01000169">
    <property type="protein sequence ID" value="OQV11520.1"/>
    <property type="molecule type" value="Genomic_DNA"/>
</dbReference>
<dbReference type="Proteomes" id="UP000192578">
    <property type="component" value="Unassembled WGS sequence"/>
</dbReference>
<feature type="region of interest" description="Disordered" evidence="1">
    <location>
        <begin position="159"/>
        <end position="178"/>
    </location>
</feature>
<feature type="compositionally biased region" description="Polar residues" evidence="1">
    <location>
        <begin position="159"/>
        <end position="169"/>
    </location>
</feature>
<comment type="caution">
    <text evidence="2">The sequence shown here is derived from an EMBL/GenBank/DDBJ whole genome shotgun (WGS) entry which is preliminary data.</text>
</comment>
<name>A0A1W0W8M6_HYPEX</name>
<accession>A0A1W0W8M6</accession>
<feature type="compositionally biased region" description="Polar residues" evidence="1">
    <location>
        <begin position="444"/>
        <end position="461"/>
    </location>
</feature>
<organism evidence="2 3">
    <name type="scientific">Hypsibius exemplaris</name>
    <name type="common">Freshwater tardigrade</name>
    <dbReference type="NCBI Taxonomy" id="2072580"/>
    <lineage>
        <taxon>Eukaryota</taxon>
        <taxon>Metazoa</taxon>
        <taxon>Ecdysozoa</taxon>
        <taxon>Tardigrada</taxon>
        <taxon>Eutardigrada</taxon>
        <taxon>Parachela</taxon>
        <taxon>Hypsibioidea</taxon>
        <taxon>Hypsibiidae</taxon>
        <taxon>Hypsibius</taxon>
    </lineage>
</organism>
<proteinExistence type="predicted"/>
<evidence type="ECO:0000256" key="1">
    <source>
        <dbReference type="SAM" id="MobiDB-lite"/>
    </source>
</evidence>
<reference evidence="3" key="1">
    <citation type="submission" date="2017-01" db="EMBL/GenBank/DDBJ databases">
        <title>Comparative genomics of anhydrobiosis in the tardigrade Hypsibius dujardini.</title>
        <authorList>
            <person name="Yoshida Y."/>
            <person name="Koutsovoulos G."/>
            <person name="Laetsch D."/>
            <person name="Stevens L."/>
            <person name="Kumar S."/>
            <person name="Horikawa D."/>
            <person name="Ishino K."/>
            <person name="Komine S."/>
            <person name="Tomita M."/>
            <person name="Blaxter M."/>
            <person name="Arakawa K."/>
        </authorList>
    </citation>
    <scope>NUCLEOTIDE SEQUENCE [LARGE SCALE GENOMIC DNA]</scope>
    <source>
        <strain evidence="3">Z151</strain>
    </source>
</reference>
<evidence type="ECO:0000313" key="2">
    <source>
        <dbReference type="EMBL" id="OQV11520.1"/>
    </source>
</evidence>
<keyword evidence="3" id="KW-1185">Reference proteome</keyword>
<protein>
    <submittedName>
        <fullName evidence="2">Uncharacterized protein</fullName>
    </submittedName>
</protein>
<dbReference type="AlphaFoldDB" id="A0A1W0W8M6"/>
<evidence type="ECO:0000313" key="3">
    <source>
        <dbReference type="Proteomes" id="UP000192578"/>
    </source>
</evidence>
<feature type="region of interest" description="Disordered" evidence="1">
    <location>
        <begin position="361"/>
        <end position="462"/>
    </location>
</feature>
<sequence length="572" mass="61523">MRPDDSCSIATTGLREMAAEESQFSTSRVLPNGNPIPGGLSTFTLDPQQREVVQANGQYPLSHRGMASVSSNSLFSLSATTTPINLASVNMTMPPSFPQALQFNAASRTISSYATNGHNSVGGIGPVLMNGSTRLNSTIVSGNTTGRLMFDSSPTRSLAYSGLSSSNDGSPRRDNVPKMSGFFAQQSKQSAVAPTATAIGPPSISVSPVVFSNPGAESPTESPAAAGTTIRLKDIASNPEPFNQRPSDLLLHIFNGQPVFETANGKMMTEKQLNFMTAYFHDLPPMPRLEDADTHWQPSQRDANKPILAHTPDLERFCQTCLIHKPLTSFSGPTATMCCICSTRKPSPSVAVQPIALPLVVPKRRGRKRKEAPTDVHPPDGGAPFLPTPSPRNSRPHKTTKVRIERVVQFSAREVATSVDSPPPSPSTSRQPAPVQTKPIGTKLPSTDTKVPSTGTKLPSTDTDEDVIRAAPLYRLLRSKPMVQDWNIAEVGIFISCIRGMATFADAFREKKVSGSQLWRWCGMEDGRLPASIIANMAEATNTSACMTLKLISLLKLIRDEGPESDRLACCL</sequence>